<dbReference type="AlphaFoldDB" id="A0A7W7FVJ1"/>
<gene>
    <name evidence="1" type="ORF">HNR67_005218</name>
</gene>
<proteinExistence type="predicted"/>
<dbReference type="Proteomes" id="UP000533598">
    <property type="component" value="Unassembled WGS sequence"/>
</dbReference>
<dbReference type="EMBL" id="JACHMH010000001">
    <property type="protein sequence ID" value="MBB4679100.1"/>
    <property type="molecule type" value="Genomic_DNA"/>
</dbReference>
<name>A0A7W7FVJ1_9PSEU</name>
<comment type="caution">
    <text evidence="1">The sequence shown here is derived from an EMBL/GenBank/DDBJ whole genome shotgun (WGS) entry which is preliminary data.</text>
</comment>
<accession>A0A7W7FVJ1</accession>
<dbReference type="RefSeq" id="WP_185004889.1">
    <property type="nucleotide sequence ID" value="NZ_BAAAUI010000048.1"/>
</dbReference>
<reference evidence="1 2" key="1">
    <citation type="submission" date="2020-08" db="EMBL/GenBank/DDBJ databases">
        <title>Sequencing the genomes of 1000 actinobacteria strains.</title>
        <authorList>
            <person name="Klenk H.-P."/>
        </authorList>
    </citation>
    <scope>NUCLEOTIDE SEQUENCE [LARGE SCALE GENOMIC DNA]</scope>
    <source>
        <strain evidence="1 2">DSM 44230</strain>
    </source>
</reference>
<evidence type="ECO:0000313" key="1">
    <source>
        <dbReference type="EMBL" id="MBB4679100.1"/>
    </source>
</evidence>
<sequence>MTSTFVGHDLGTLRPVPHVATWAPTGNPGLPEELPEPGVLGTHDGVHYTVDPATPRWLRAHHPRSLTPDPDLDIPLGPTPLPLTGIRGGLLTPNSRVLLIAADPNAVFCFDLLHVPGQLHPVGVCTGARLLPEVPGQATGLVLRPWWHGGEYTPLHVLTAHGGAHGLAVPEPIEL</sequence>
<organism evidence="1 2">
    <name type="scientific">Crossiella cryophila</name>
    <dbReference type="NCBI Taxonomy" id="43355"/>
    <lineage>
        <taxon>Bacteria</taxon>
        <taxon>Bacillati</taxon>
        <taxon>Actinomycetota</taxon>
        <taxon>Actinomycetes</taxon>
        <taxon>Pseudonocardiales</taxon>
        <taxon>Pseudonocardiaceae</taxon>
        <taxon>Crossiella</taxon>
    </lineage>
</organism>
<keyword evidence="2" id="KW-1185">Reference proteome</keyword>
<evidence type="ECO:0000313" key="2">
    <source>
        <dbReference type="Proteomes" id="UP000533598"/>
    </source>
</evidence>
<protein>
    <submittedName>
        <fullName evidence="1">Uncharacterized protein</fullName>
    </submittedName>
</protein>